<dbReference type="AlphaFoldDB" id="A0AAI8MPI5"/>
<evidence type="ECO:0000313" key="1">
    <source>
        <dbReference type="EMBL" id="BAM33515.1"/>
    </source>
</evidence>
<organism evidence="1 2">
    <name type="scientific">Helicobacter cinaedi CCUG 18818 = ATCC BAA-847</name>
    <dbReference type="NCBI Taxonomy" id="537971"/>
    <lineage>
        <taxon>Bacteria</taxon>
        <taxon>Pseudomonadati</taxon>
        <taxon>Campylobacterota</taxon>
        <taxon>Epsilonproteobacteria</taxon>
        <taxon>Campylobacterales</taxon>
        <taxon>Helicobacteraceae</taxon>
        <taxon>Helicobacter</taxon>
    </lineage>
</organism>
<evidence type="ECO:0000313" key="2">
    <source>
        <dbReference type="Proteomes" id="UP000006036"/>
    </source>
</evidence>
<sequence>MPLKGEVSNNLTAKNGGLAQLSGTAKVEKNATAESGGIVQILDLGTIIGGITAKDSGIIQLGKVESGSNTSNAKLATSSITLQNGGILVVSGIIERGSEISTNPQVKNESGIVMAGFGAMPITNLSQNTLTINGSYTQDSNAKLQIAFSGSLNSKLEANSYDIQGDTLEFVPI</sequence>
<accession>A0AAI8MPI5</accession>
<reference evidence="1 2" key="1">
    <citation type="journal article" date="2012" name="J. Bacteriol.">
        <title>Complete Genome Sequence of Helicobacter cinaedi Type Strain ATCC BAA-847.</title>
        <authorList>
            <person name="Miyoshi-Akiyama T."/>
            <person name="Takeshita N."/>
            <person name="Ohmagari N."/>
            <person name="Kirikae T."/>
        </authorList>
    </citation>
    <scope>NUCLEOTIDE SEQUENCE [LARGE SCALE GENOMIC DNA]</scope>
    <source>
        <strain evidence="1 2">ATCC BAA-847</strain>
    </source>
</reference>
<protein>
    <submittedName>
        <fullName evidence="1">Uncharacterized protein</fullName>
    </submittedName>
</protein>
<dbReference type="KEGG" id="hcb:HCBAA847_2300"/>
<name>A0AAI8MPI5_9HELI</name>
<dbReference type="Proteomes" id="UP000006036">
    <property type="component" value="Chromosome 1"/>
</dbReference>
<proteinExistence type="predicted"/>
<gene>
    <name evidence="1" type="ORF">HCBAA847_2300</name>
</gene>
<dbReference type="RefSeq" id="WP_015453890.1">
    <property type="nucleotide sequence ID" value="NC_020555.1"/>
</dbReference>
<dbReference type="EMBL" id="AP012492">
    <property type="protein sequence ID" value="BAM33515.1"/>
    <property type="molecule type" value="Genomic_DNA"/>
</dbReference>